<evidence type="ECO:0000313" key="4">
    <source>
        <dbReference type="EMBL" id="PSB21309.1"/>
    </source>
</evidence>
<evidence type="ECO:0000256" key="1">
    <source>
        <dbReference type="ARBA" id="ARBA00022690"/>
    </source>
</evidence>
<gene>
    <name evidence="4" type="ORF">C7B65_05105</name>
</gene>
<dbReference type="Gene3D" id="2.60.40.2020">
    <property type="match status" value="1"/>
</dbReference>
<reference evidence="4 5" key="1">
    <citation type="submission" date="2018-02" db="EMBL/GenBank/DDBJ databases">
        <authorList>
            <person name="Cohen D.B."/>
            <person name="Kent A.D."/>
        </authorList>
    </citation>
    <scope>NUCLEOTIDE SEQUENCE [LARGE SCALE GENOMIC DNA]</scope>
    <source>
        <strain evidence="4 5">ULC007</strain>
    </source>
</reference>
<comment type="caution">
    <text evidence="4">The sequence shown here is derived from an EMBL/GenBank/DDBJ whole genome shotgun (WGS) entry which is preliminary data.</text>
</comment>
<reference evidence="4 5" key="2">
    <citation type="submission" date="2018-03" db="EMBL/GenBank/DDBJ databases">
        <title>The ancient ancestry and fast evolution of plastids.</title>
        <authorList>
            <person name="Moore K.R."/>
            <person name="Magnabosco C."/>
            <person name="Momper L."/>
            <person name="Gold D.A."/>
            <person name="Bosak T."/>
            <person name="Fournier G.P."/>
        </authorList>
    </citation>
    <scope>NUCLEOTIDE SEQUENCE [LARGE SCALE GENOMIC DNA]</scope>
    <source>
        <strain evidence="4 5">ULC007</strain>
    </source>
</reference>
<dbReference type="AlphaFoldDB" id="A0A2T1DLE1"/>
<evidence type="ECO:0000256" key="2">
    <source>
        <dbReference type="ARBA" id="ARBA00022704"/>
    </source>
</evidence>
<organism evidence="4 5">
    <name type="scientific">Phormidesmis priestleyi ULC007</name>
    <dbReference type="NCBI Taxonomy" id="1920490"/>
    <lineage>
        <taxon>Bacteria</taxon>
        <taxon>Bacillati</taxon>
        <taxon>Cyanobacteriota</taxon>
        <taxon>Cyanophyceae</taxon>
        <taxon>Leptolyngbyales</taxon>
        <taxon>Leptolyngbyaceae</taxon>
        <taxon>Phormidesmis</taxon>
    </lineage>
</organism>
<evidence type="ECO:0000313" key="5">
    <source>
        <dbReference type="Proteomes" id="UP000238634"/>
    </source>
</evidence>
<dbReference type="InterPro" id="IPR052781">
    <property type="entry name" value="Cys_protease_inhibitor_I42"/>
</dbReference>
<dbReference type="PANTHER" id="PTHR36530:SF1">
    <property type="entry name" value="AMOEBIASIN-1"/>
    <property type="match status" value="1"/>
</dbReference>
<dbReference type="PANTHER" id="PTHR36530">
    <property type="entry name" value="INHIBITOR OF CYSTEINE PEPTIDASE"/>
    <property type="match status" value="1"/>
</dbReference>
<dbReference type="SUPFAM" id="SSF141066">
    <property type="entry name" value="ICP-like"/>
    <property type="match status" value="1"/>
</dbReference>
<dbReference type="Pfam" id="PF09394">
    <property type="entry name" value="Inhibitor_I42"/>
    <property type="match status" value="1"/>
</dbReference>
<feature type="domain" description="Proteinase inhibitor I42 chagasin" evidence="3">
    <location>
        <begin position="56"/>
        <end position="142"/>
    </location>
</feature>
<dbReference type="Proteomes" id="UP000238634">
    <property type="component" value="Unassembled WGS sequence"/>
</dbReference>
<dbReference type="GO" id="GO:0004869">
    <property type="term" value="F:cysteine-type endopeptidase inhibitor activity"/>
    <property type="evidence" value="ECO:0007669"/>
    <property type="project" value="UniProtKB-KW"/>
</dbReference>
<protein>
    <recommendedName>
        <fullName evidence="3">Proteinase inhibitor I42 chagasin domain-containing protein</fullName>
    </recommendedName>
</protein>
<dbReference type="OrthoDB" id="583688at2"/>
<sequence>MFPVLLISAFNLATPQTYLLPRSSRPVWSFSRPFNHLSNMSQHTLSLADSGKTIALKRGDTITIQLAENPTTGYRWSEPSLENDSVSLQRSQFVGPQSNAPGAGGQRLLTLKAEKLGKTTLSLKHWRDWEGDRSVIERFTLTLQVAD</sequence>
<keyword evidence="1" id="KW-0646">Protease inhibitor</keyword>
<keyword evidence="5" id="KW-1185">Reference proteome</keyword>
<accession>A0A2T1DLE1</accession>
<evidence type="ECO:0000259" key="3">
    <source>
        <dbReference type="Pfam" id="PF09394"/>
    </source>
</evidence>
<dbReference type="InterPro" id="IPR036331">
    <property type="entry name" value="Chagasin-like_sf"/>
</dbReference>
<dbReference type="STRING" id="1920490.GCA_001895925_02328"/>
<dbReference type="InterPro" id="IPR018990">
    <property type="entry name" value="Prot_inh_I42_chagasin"/>
</dbReference>
<name>A0A2T1DLE1_9CYAN</name>
<proteinExistence type="predicted"/>
<dbReference type="EMBL" id="PVWG01000003">
    <property type="protein sequence ID" value="PSB21309.1"/>
    <property type="molecule type" value="Genomic_DNA"/>
</dbReference>
<keyword evidence="2" id="KW-0789">Thiol protease inhibitor</keyword>